<dbReference type="GO" id="GO:0003676">
    <property type="term" value="F:nucleic acid binding"/>
    <property type="evidence" value="ECO:0007669"/>
    <property type="project" value="InterPro"/>
</dbReference>
<dbReference type="InterPro" id="IPR036397">
    <property type="entry name" value="RNaseH_sf"/>
</dbReference>
<keyword evidence="12" id="KW-1185">Reference proteome</keyword>
<dbReference type="Pfam" id="PF17921">
    <property type="entry name" value="Integrase_H2C2"/>
    <property type="match status" value="1"/>
</dbReference>
<keyword evidence="4" id="KW-0805">Transcription regulation</keyword>
<evidence type="ECO:0000313" key="11">
    <source>
        <dbReference type="EMBL" id="GIY05194.1"/>
    </source>
</evidence>
<dbReference type="GO" id="GO:0016592">
    <property type="term" value="C:mediator complex"/>
    <property type="evidence" value="ECO:0007669"/>
    <property type="project" value="InterPro"/>
</dbReference>
<evidence type="ECO:0000256" key="3">
    <source>
        <dbReference type="ARBA" id="ARBA00019693"/>
    </source>
</evidence>
<keyword evidence="7" id="KW-0539">Nucleus</keyword>
<proteinExistence type="inferred from homology"/>
<evidence type="ECO:0000256" key="4">
    <source>
        <dbReference type="ARBA" id="ARBA00023015"/>
    </source>
</evidence>
<feature type="domain" description="Integrase zinc-binding" evidence="10">
    <location>
        <begin position="90"/>
        <end position="139"/>
    </location>
</feature>
<dbReference type="Proteomes" id="UP001054837">
    <property type="component" value="Unassembled WGS sequence"/>
</dbReference>
<dbReference type="PANTHER" id="PTHR12898:SF1">
    <property type="entry name" value="MEDIATOR OF RNA POLYMERASE II TRANSCRIPTION SUBUNIT 24"/>
    <property type="match status" value="1"/>
</dbReference>
<name>A0AAV4Q745_9ARAC</name>
<organism evidence="11 12">
    <name type="scientific">Caerostris darwini</name>
    <dbReference type="NCBI Taxonomy" id="1538125"/>
    <lineage>
        <taxon>Eukaryota</taxon>
        <taxon>Metazoa</taxon>
        <taxon>Ecdysozoa</taxon>
        <taxon>Arthropoda</taxon>
        <taxon>Chelicerata</taxon>
        <taxon>Arachnida</taxon>
        <taxon>Araneae</taxon>
        <taxon>Araneomorphae</taxon>
        <taxon>Entelegynae</taxon>
        <taxon>Araneoidea</taxon>
        <taxon>Araneidae</taxon>
        <taxon>Caerostris</taxon>
    </lineage>
</organism>
<comment type="subcellular location">
    <subcellularLocation>
        <location evidence="1">Nucleus</location>
    </subcellularLocation>
</comment>
<evidence type="ECO:0000313" key="12">
    <source>
        <dbReference type="Proteomes" id="UP001054837"/>
    </source>
</evidence>
<evidence type="ECO:0000256" key="1">
    <source>
        <dbReference type="ARBA" id="ARBA00004123"/>
    </source>
</evidence>
<evidence type="ECO:0000256" key="6">
    <source>
        <dbReference type="ARBA" id="ARBA00023163"/>
    </source>
</evidence>
<dbReference type="PANTHER" id="PTHR12898">
    <property type="entry name" value="MEDIATOR OF RNA POLYMERASE II TRANSCRIPTION SUBUNIT 24"/>
    <property type="match status" value="1"/>
</dbReference>
<evidence type="ECO:0000259" key="10">
    <source>
        <dbReference type="Pfam" id="PF17921"/>
    </source>
</evidence>
<keyword evidence="5" id="KW-0010">Activator</keyword>
<dbReference type="InterPro" id="IPR021429">
    <property type="entry name" value="Mediator_Med24"/>
</dbReference>
<dbReference type="EMBL" id="BPLQ01004066">
    <property type="protein sequence ID" value="GIY05194.1"/>
    <property type="molecule type" value="Genomic_DNA"/>
</dbReference>
<evidence type="ECO:0000256" key="2">
    <source>
        <dbReference type="ARBA" id="ARBA00007864"/>
    </source>
</evidence>
<evidence type="ECO:0000256" key="5">
    <source>
        <dbReference type="ARBA" id="ARBA00023159"/>
    </source>
</evidence>
<dbReference type="InterPro" id="IPR041588">
    <property type="entry name" value="Integrase_H2C2"/>
</dbReference>
<comment type="similarity">
    <text evidence="2">Belongs to the Mediator complex subunit 24 family.</text>
</comment>
<gene>
    <name evidence="11" type="primary">MED24</name>
    <name evidence="11" type="ORF">CDAR_586311</name>
</gene>
<protein>
    <recommendedName>
        <fullName evidence="3">Mediator of RNA polymerase II transcription subunit 24</fullName>
    </recommendedName>
    <alternativeName>
        <fullName evidence="8">Mediator complex subunit 24</fullName>
    </alternativeName>
</protein>
<evidence type="ECO:0000256" key="8">
    <source>
        <dbReference type="ARBA" id="ARBA00031960"/>
    </source>
</evidence>
<keyword evidence="6" id="KW-0804">Transcription</keyword>
<dbReference type="AlphaFoldDB" id="A0AAV4Q745"/>
<sequence length="1246" mass="141976">MGWILRFINNIKKRVNERTFCNLSVEECDKAEKIILRKVQRECFEKNRNLSMQTYLDPDDLLRVKTRIIQRKDQESFRYPILLPSKHHIVDKLIFDKHVELCHAGIQVLMSTLREEYWIIKSRKTIRQVIRNCLRCKRFSIHPLQSISAPLPEDRIREAQVFEVIGVDLCGPLFLKDNKKCWIVLFTCAIFRAVHLELKLDKMKASNYNILVMDTSKTRNIKSLLLQAWGERWTDVIWGNKIKHVLPRGVSGDVYDLADCILQQALVGPGPNSLFMSYLMHSLSSRVVSYGAVLSSIGRYQSFYKPYCILSLLDLLKTFQSRIGCHGNEEECIALCKAVVSITHWLYACVHHSITKLSELKQSPEHISIMEKSFEALLYFSNSTFIKSLLYVGKFEDQSMYTQMLQKHRELEEKINQVPTTTNITREIIEGALSLVSCVDNLPMVPLKQISESNNKFQTVASTINIMVVVDTILNPVNEINTFVNHLLLIKKLQNFKVSQLICEIIRASLITIADNSGTFEDDLKSYAFTFLKLPNLISNIIAVVNDNEEEPFEKGLSLLLYYGSLLDQVDLCSNCDCLSYLLKEFCKVKLLTEAQSNQFMARRLAETSKVALQGGQGNKPLTKPPTPKSTPEKGQASVHLVLRAEHTLKRISVSLDSDYSKIQEPLLQFLCHILPLKNFKLILAAFSATGELDSFISKLVEYNEYNKYVSNESVKASQTRAHMFDVTFLLLFYVTQYYGIDVVKAHAGMKDSFFIQWITECLSEGGKFKCPDLALSRCNPEIVDMLLMQFMNTEQEIKTHLVKWHEICINAPAAVKEILIAWEHGAISTEKVKIILDHIKGQFCFLPLCISAWLCNYISVLHHQERLKPMNMLQQFIAPLSESGTSPGESPSGSGRQTPQIQGIDLDKNFFNQRSILMMGIINVMILDLIPPQQTKNKAPVIPHGLTTKTSLGQTLKDVFREVHSRGWLDLKSLRFFETMLVVGGSRWLCDSLVRQILGYQFLKDINQAVDIIIGIFYLDIEQCALALLLHVIPVYLYSEYHQEQLAEPYGTAIARLAVITTYAALQSRQFHSVSGIKISCKRKHREVDIDDTRDYTEHSRPSKIHRSNAELLEDTPFELQSLSDEHSRNAVANPINKAIADLMRTLLVIASDASISARSYFPIRFLEQIVSCAKDDAHTILQFMPLGLVGLLLKKYPEEFSHELLLAVSSMQSPRARKVAALSLCQLTIAHNRLSTRSQNWLGF</sequence>
<reference evidence="11 12" key="1">
    <citation type="submission" date="2021-06" db="EMBL/GenBank/DDBJ databases">
        <title>Caerostris darwini draft genome.</title>
        <authorList>
            <person name="Kono N."/>
            <person name="Arakawa K."/>
        </authorList>
    </citation>
    <scope>NUCLEOTIDE SEQUENCE [LARGE SCALE GENOMIC DNA]</scope>
</reference>
<feature type="region of interest" description="Disordered" evidence="9">
    <location>
        <begin position="614"/>
        <end position="635"/>
    </location>
</feature>
<evidence type="ECO:0000256" key="7">
    <source>
        <dbReference type="ARBA" id="ARBA00023242"/>
    </source>
</evidence>
<dbReference type="GO" id="GO:0003712">
    <property type="term" value="F:transcription coregulator activity"/>
    <property type="evidence" value="ECO:0007669"/>
    <property type="project" value="TreeGrafter"/>
</dbReference>
<accession>A0AAV4Q745</accession>
<dbReference type="Pfam" id="PF11277">
    <property type="entry name" value="Med24_N"/>
    <property type="match status" value="1"/>
</dbReference>
<dbReference type="Gene3D" id="3.30.420.10">
    <property type="entry name" value="Ribonuclease H-like superfamily/Ribonuclease H"/>
    <property type="match status" value="1"/>
</dbReference>
<dbReference type="Gene3D" id="1.10.340.70">
    <property type="match status" value="1"/>
</dbReference>
<dbReference type="GO" id="GO:0060261">
    <property type="term" value="P:positive regulation of transcription initiation by RNA polymerase II"/>
    <property type="evidence" value="ECO:0007669"/>
    <property type="project" value="TreeGrafter"/>
</dbReference>
<evidence type="ECO:0000256" key="9">
    <source>
        <dbReference type="SAM" id="MobiDB-lite"/>
    </source>
</evidence>
<comment type="caution">
    <text evidence="11">The sequence shown here is derived from an EMBL/GenBank/DDBJ whole genome shotgun (WGS) entry which is preliminary data.</text>
</comment>